<reference evidence="4 5" key="1">
    <citation type="submission" date="2014-06" db="EMBL/GenBank/DDBJ databases">
        <title>Evolutionary Origins and Diversification of the Mycorrhizal Mutualists.</title>
        <authorList>
            <consortium name="DOE Joint Genome Institute"/>
            <consortium name="Mycorrhizal Genomics Consortium"/>
            <person name="Kohler A."/>
            <person name="Kuo A."/>
            <person name="Nagy L.G."/>
            <person name="Floudas D."/>
            <person name="Copeland A."/>
            <person name="Barry K.W."/>
            <person name="Cichocki N."/>
            <person name="Veneault-Fourrey C."/>
            <person name="LaButti K."/>
            <person name="Lindquist E.A."/>
            <person name="Lipzen A."/>
            <person name="Lundell T."/>
            <person name="Morin E."/>
            <person name="Murat C."/>
            <person name="Riley R."/>
            <person name="Ohm R."/>
            <person name="Sun H."/>
            <person name="Tunlid A."/>
            <person name="Henrissat B."/>
            <person name="Grigoriev I.V."/>
            <person name="Hibbett D.S."/>
            <person name="Martin F."/>
        </authorList>
    </citation>
    <scope>NUCLEOTIDE SEQUENCE [LARGE SCALE GENOMIC DNA]</scope>
    <source>
        <strain evidence="4 5">SS14</strain>
    </source>
</reference>
<dbReference type="GO" id="GO:0016405">
    <property type="term" value="F:CoA-ligase activity"/>
    <property type="evidence" value="ECO:0007669"/>
    <property type="project" value="TreeGrafter"/>
</dbReference>
<name>A0A0C9VK48_SPHS4</name>
<evidence type="ECO:0000259" key="3">
    <source>
        <dbReference type="Pfam" id="PF00501"/>
    </source>
</evidence>
<evidence type="ECO:0000313" key="5">
    <source>
        <dbReference type="Proteomes" id="UP000054279"/>
    </source>
</evidence>
<sequence>MLIRSPFPPLPQLPVTNTHNILFRTPERLAFANYMIYIDALTGLQWTQYEFVKRIYDTMVALGKDTFQGGLELTSSNVGILSDNIMEYCILVHASLGLTVPSALFSSYATAPELKQYFERAKPIHIFVYAALFGRLQSVAQEHGFPESRIFILDGDISSLSSHRTLGSMVGNVHRQNLVQEPVREARKNTLAYLVFSSGTSGLPKAVMVSHGNINFALQAGASPSPPKFHPIVLGFLLFLHSFGLHAMCLRASARPSTIILLPRWNSDLAITAIERYRITTVTAIPSIIYALQSSPKFKAIDSSSIVSISNGSAYQPPILANKMLSLVKTAGISGDFDYDDPAPKDLLDNTVDYIPDATDVLIPGVEAIILHPDDTHCLPNGPGELYVKGNNIALEYYGDPKATKKASLPTGWLRTGDRFRATASGVFHFEDRSKLCHTRSLQVSPTEIEDTTLEDPSDIVSDVAVAGIHLPTARTTDDKIPHVGWY</sequence>
<proteinExistence type="inferred from homology"/>
<dbReference type="EMBL" id="KN837133">
    <property type="protein sequence ID" value="KIJ42007.1"/>
    <property type="molecule type" value="Genomic_DNA"/>
</dbReference>
<dbReference type="Gene3D" id="3.40.50.980">
    <property type="match status" value="2"/>
</dbReference>
<organism evidence="4 5">
    <name type="scientific">Sphaerobolus stellatus (strain SS14)</name>
    <dbReference type="NCBI Taxonomy" id="990650"/>
    <lineage>
        <taxon>Eukaryota</taxon>
        <taxon>Fungi</taxon>
        <taxon>Dikarya</taxon>
        <taxon>Basidiomycota</taxon>
        <taxon>Agaricomycotina</taxon>
        <taxon>Agaricomycetes</taxon>
        <taxon>Phallomycetidae</taxon>
        <taxon>Geastrales</taxon>
        <taxon>Sphaerobolaceae</taxon>
        <taxon>Sphaerobolus</taxon>
    </lineage>
</organism>
<dbReference type="InterPro" id="IPR020845">
    <property type="entry name" value="AMP-binding_CS"/>
</dbReference>
<dbReference type="PANTHER" id="PTHR24096:SF149">
    <property type="entry name" value="AMP-BINDING DOMAIN-CONTAINING PROTEIN-RELATED"/>
    <property type="match status" value="1"/>
</dbReference>
<protein>
    <recommendedName>
        <fullName evidence="3">AMP-dependent synthetase/ligase domain-containing protein</fullName>
    </recommendedName>
</protein>
<evidence type="ECO:0000256" key="1">
    <source>
        <dbReference type="ARBA" id="ARBA00006432"/>
    </source>
</evidence>
<dbReference type="PANTHER" id="PTHR24096">
    <property type="entry name" value="LONG-CHAIN-FATTY-ACID--COA LIGASE"/>
    <property type="match status" value="1"/>
</dbReference>
<feature type="domain" description="AMP-dependent synthetase/ligase" evidence="3">
    <location>
        <begin position="76"/>
        <end position="398"/>
    </location>
</feature>
<dbReference type="Pfam" id="PF00501">
    <property type="entry name" value="AMP-binding"/>
    <property type="match status" value="1"/>
</dbReference>
<evidence type="ECO:0000256" key="2">
    <source>
        <dbReference type="ARBA" id="ARBA00022598"/>
    </source>
</evidence>
<keyword evidence="5" id="KW-1185">Reference proteome</keyword>
<dbReference type="Gene3D" id="2.30.38.10">
    <property type="entry name" value="Luciferase, Domain 3"/>
    <property type="match status" value="1"/>
</dbReference>
<comment type="similarity">
    <text evidence="1">Belongs to the ATP-dependent AMP-binding enzyme family.</text>
</comment>
<evidence type="ECO:0000313" key="4">
    <source>
        <dbReference type="EMBL" id="KIJ42007.1"/>
    </source>
</evidence>
<dbReference type="AlphaFoldDB" id="A0A0C9VK48"/>
<dbReference type="SUPFAM" id="SSF56801">
    <property type="entry name" value="Acetyl-CoA synthetase-like"/>
    <property type="match status" value="1"/>
</dbReference>
<dbReference type="Proteomes" id="UP000054279">
    <property type="component" value="Unassembled WGS sequence"/>
</dbReference>
<keyword evidence="2" id="KW-0436">Ligase</keyword>
<dbReference type="HOGENOM" id="CLU_000022_59_2_1"/>
<gene>
    <name evidence="4" type="ORF">M422DRAFT_255028</name>
</gene>
<dbReference type="OrthoDB" id="1898221at2759"/>
<accession>A0A0C9VK48</accession>
<dbReference type="PROSITE" id="PS00455">
    <property type="entry name" value="AMP_BINDING"/>
    <property type="match status" value="1"/>
</dbReference>
<dbReference type="InterPro" id="IPR000873">
    <property type="entry name" value="AMP-dep_synth/lig_dom"/>
</dbReference>